<dbReference type="AlphaFoldDB" id="A0A1X1U495"/>
<dbReference type="GO" id="GO:0004422">
    <property type="term" value="F:hypoxanthine phosphoribosyltransferase activity"/>
    <property type="evidence" value="ECO:0007669"/>
    <property type="project" value="InterPro"/>
</dbReference>
<dbReference type="InterPro" id="IPR005904">
    <property type="entry name" value="Hxn_phspho_trans"/>
</dbReference>
<comment type="catalytic activity">
    <reaction evidence="13">
        <text>GMP + diphosphate = guanine + 5-phospho-alpha-D-ribose 1-diphosphate</text>
        <dbReference type="Rhea" id="RHEA:25424"/>
        <dbReference type="ChEBI" id="CHEBI:16235"/>
        <dbReference type="ChEBI" id="CHEBI:33019"/>
        <dbReference type="ChEBI" id="CHEBI:58017"/>
        <dbReference type="ChEBI" id="CHEBI:58115"/>
        <dbReference type="EC" id="2.4.2.8"/>
    </reaction>
    <physiologicalReaction direction="right-to-left" evidence="13">
        <dbReference type="Rhea" id="RHEA:25426"/>
    </physiologicalReaction>
</comment>
<dbReference type="CDD" id="cd06223">
    <property type="entry name" value="PRTases_typeI"/>
    <property type="match status" value="1"/>
</dbReference>
<dbReference type="EC" id="2.4.2.8" evidence="15"/>
<dbReference type="GO" id="GO:0046100">
    <property type="term" value="P:hypoxanthine metabolic process"/>
    <property type="evidence" value="ECO:0007669"/>
    <property type="project" value="TreeGrafter"/>
</dbReference>
<evidence type="ECO:0000256" key="14">
    <source>
        <dbReference type="ARBA" id="ARBA00049402"/>
    </source>
</evidence>
<accession>A0A1X1U495</accession>
<keyword evidence="12 15" id="KW-0460">Magnesium</keyword>
<evidence type="ECO:0000256" key="1">
    <source>
        <dbReference type="ARBA" id="ARBA00001946"/>
    </source>
</evidence>
<keyword evidence="11 15" id="KW-0547">Nucleotide-binding</keyword>
<organism evidence="17 18">
    <name type="scientific">Mycobacterium florentinum</name>
    <dbReference type="NCBI Taxonomy" id="292462"/>
    <lineage>
        <taxon>Bacteria</taxon>
        <taxon>Bacillati</taxon>
        <taxon>Actinomycetota</taxon>
        <taxon>Actinomycetes</taxon>
        <taxon>Mycobacteriales</taxon>
        <taxon>Mycobacteriaceae</taxon>
        <taxon>Mycobacterium</taxon>
        <taxon>Mycobacterium simiae complex</taxon>
    </lineage>
</organism>
<evidence type="ECO:0000256" key="13">
    <source>
        <dbReference type="ARBA" id="ARBA00048811"/>
    </source>
</evidence>
<dbReference type="GO" id="GO:0000166">
    <property type="term" value="F:nucleotide binding"/>
    <property type="evidence" value="ECO:0007669"/>
    <property type="project" value="UniProtKB-KW"/>
</dbReference>
<dbReference type="GO" id="GO:0006178">
    <property type="term" value="P:guanine salvage"/>
    <property type="evidence" value="ECO:0007669"/>
    <property type="project" value="TreeGrafter"/>
</dbReference>
<name>A0A1X1U495_MYCFL</name>
<proteinExistence type="inferred from homology"/>
<dbReference type="InterPro" id="IPR029057">
    <property type="entry name" value="PRTase-like"/>
</dbReference>
<reference evidence="17 18" key="1">
    <citation type="submission" date="2016-01" db="EMBL/GenBank/DDBJ databases">
        <title>The new phylogeny of the genus Mycobacterium.</title>
        <authorList>
            <person name="Tarcisio F."/>
            <person name="Conor M."/>
            <person name="Antonella G."/>
            <person name="Elisabetta G."/>
            <person name="Giulia F.S."/>
            <person name="Sara T."/>
            <person name="Anna F."/>
            <person name="Clotilde B."/>
            <person name="Roberto B."/>
            <person name="Veronica D.S."/>
            <person name="Fabio R."/>
            <person name="Monica P."/>
            <person name="Olivier J."/>
            <person name="Enrico T."/>
            <person name="Nicola S."/>
        </authorList>
    </citation>
    <scope>NUCLEOTIDE SEQUENCE [LARGE SCALE GENOMIC DNA]</scope>
    <source>
        <strain evidence="17 18">DSM 44852</strain>
    </source>
</reference>
<dbReference type="EMBL" id="LQOV01000017">
    <property type="protein sequence ID" value="ORV51662.1"/>
    <property type="molecule type" value="Genomic_DNA"/>
</dbReference>
<evidence type="ECO:0000256" key="3">
    <source>
        <dbReference type="ARBA" id="ARBA00004669"/>
    </source>
</evidence>
<dbReference type="GO" id="GO:0005829">
    <property type="term" value="C:cytosol"/>
    <property type="evidence" value="ECO:0007669"/>
    <property type="project" value="TreeGrafter"/>
</dbReference>
<dbReference type="InterPro" id="IPR050408">
    <property type="entry name" value="HGPRT"/>
</dbReference>
<dbReference type="GO" id="GO:0052657">
    <property type="term" value="F:guanine phosphoribosyltransferase activity"/>
    <property type="evidence" value="ECO:0007669"/>
    <property type="project" value="RHEA"/>
</dbReference>
<dbReference type="STRING" id="292462.AWC05_26130"/>
<dbReference type="NCBIfam" id="TIGR01203">
    <property type="entry name" value="HGPRTase"/>
    <property type="match status" value="1"/>
</dbReference>
<keyword evidence="10 15" id="KW-0660">Purine salvage</keyword>
<evidence type="ECO:0000256" key="4">
    <source>
        <dbReference type="ARBA" id="ARBA00004676"/>
    </source>
</evidence>
<comment type="pathway">
    <text evidence="3 15">Purine metabolism; IMP biosynthesis via salvage pathway; IMP from hypoxanthine: step 1/1.</text>
</comment>
<dbReference type="GO" id="GO:0032264">
    <property type="term" value="P:IMP salvage"/>
    <property type="evidence" value="ECO:0007669"/>
    <property type="project" value="UniProtKB-UniPathway"/>
</dbReference>
<evidence type="ECO:0000256" key="10">
    <source>
        <dbReference type="ARBA" id="ARBA00022726"/>
    </source>
</evidence>
<keyword evidence="18" id="KW-1185">Reference proteome</keyword>
<sequence length="203" mass="22523">MGVAQISSAITPEQPVDLYPGDIKSVLLTTEQIQARIVELGDQIANDYREPVTEAGQDLLLITVLKGAVIFVTDLARAIAVPTQFEFMAVSSYGSSTSSSGVVRILKDLDRDINGRDVLIVEDVVDSGLTLSWLLRNLKTRHPRSLRVCTLLRKPDAVRTNAEIAYVGFDIPNDFVVGYGLDYDERYRDLSYIGTLDPRVYEQ</sequence>
<feature type="domain" description="Phosphoribosyltransferase" evidence="16">
    <location>
        <begin position="32"/>
        <end position="183"/>
    </location>
</feature>
<dbReference type="Gene3D" id="3.40.50.2020">
    <property type="match status" value="1"/>
</dbReference>
<protein>
    <recommendedName>
        <fullName evidence="15">Hypoxanthine phosphoribosyltransferase</fullName>
        <ecNumber evidence="15">2.4.2.8</ecNumber>
    </recommendedName>
</protein>
<evidence type="ECO:0000256" key="6">
    <source>
        <dbReference type="ARBA" id="ARBA00022490"/>
    </source>
</evidence>
<dbReference type="Pfam" id="PF00156">
    <property type="entry name" value="Pribosyltran"/>
    <property type="match status" value="1"/>
</dbReference>
<dbReference type="UniPathway" id="UPA00591">
    <property type="reaction ID" value="UER00648"/>
</dbReference>
<evidence type="ECO:0000256" key="11">
    <source>
        <dbReference type="ARBA" id="ARBA00022741"/>
    </source>
</evidence>
<evidence type="ECO:0000256" key="2">
    <source>
        <dbReference type="ARBA" id="ARBA00004496"/>
    </source>
</evidence>
<keyword evidence="6 15" id="KW-0963">Cytoplasm</keyword>
<dbReference type="PANTHER" id="PTHR43340:SF1">
    <property type="entry name" value="HYPOXANTHINE PHOSPHORIBOSYLTRANSFERASE"/>
    <property type="match status" value="1"/>
</dbReference>
<evidence type="ECO:0000256" key="12">
    <source>
        <dbReference type="ARBA" id="ARBA00022842"/>
    </source>
</evidence>
<dbReference type="GO" id="GO:0006166">
    <property type="term" value="P:purine ribonucleoside salvage"/>
    <property type="evidence" value="ECO:0007669"/>
    <property type="project" value="UniProtKB-KW"/>
</dbReference>
<evidence type="ECO:0000256" key="8">
    <source>
        <dbReference type="ARBA" id="ARBA00022679"/>
    </source>
</evidence>
<evidence type="ECO:0000256" key="7">
    <source>
        <dbReference type="ARBA" id="ARBA00022676"/>
    </source>
</evidence>
<comment type="pathway">
    <text evidence="4">Purine metabolism; GMP biosynthesis via salvage pathway; GMP from guanine: step 1/1.</text>
</comment>
<keyword evidence="9 15" id="KW-0479">Metal-binding</keyword>
<comment type="cofactor">
    <cofactor evidence="1 15">
        <name>Mg(2+)</name>
        <dbReference type="ChEBI" id="CHEBI:18420"/>
    </cofactor>
</comment>
<gene>
    <name evidence="17" type="ORF">AWC05_26130</name>
</gene>
<dbReference type="PANTHER" id="PTHR43340">
    <property type="entry name" value="HYPOXANTHINE-GUANINE PHOSPHORIBOSYLTRANSFERASE"/>
    <property type="match status" value="1"/>
</dbReference>
<evidence type="ECO:0000313" key="17">
    <source>
        <dbReference type="EMBL" id="ORV51662.1"/>
    </source>
</evidence>
<keyword evidence="8 15" id="KW-0808">Transferase</keyword>
<evidence type="ECO:0000259" key="16">
    <source>
        <dbReference type="Pfam" id="PF00156"/>
    </source>
</evidence>
<evidence type="ECO:0000256" key="15">
    <source>
        <dbReference type="RuleBase" id="RU364099"/>
    </source>
</evidence>
<dbReference type="InterPro" id="IPR000836">
    <property type="entry name" value="PRTase_dom"/>
</dbReference>
<dbReference type="GO" id="GO:0032263">
    <property type="term" value="P:GMP salvage"/>
    <property type="evidence" value="ECO:0007669"/>
    <property type="project" value="TreeGrafter"/>
</dbReference>
<comment type="subcellular location">
    <subcellularLocation>
        <location evidence="2 15">Cytoplasm</location>
    </subcellularLocation>
</comment>
<dbReference type="Proteomes" id="UP000193010">
    <property type="component" value="Unassembled WGS sequence"/>
</dbReference>
<evidence type="ECO:0000256" key="5">
    <source>
        <dbReference type="ARBA" id="ARBA00008391"/>
    </source>
</evidence>
<comment type="similarity">
    <text evidence="5 15">Belongs to the purine/pyrimidine phosphoribosyltransferase family.</text>
</comment>
<comment type="caution">
    <text evidence="17">The sequence shown here is derived from an EMBL/GenBank/DDBJ whole genome shotgun (WGS) entry which is preliminary data.</text>
</comment>
<dbReference type="SUPFAM" id="SSF53271">
    <property type="entry name" value="PRTase-like"/>
    <property type="match status" value="1"/>
</dbReference>
<dbReference type="FunFam" id="3.40.50.2020:FF:000006">
    <property type="entry name" value="Hypoxanthine phosphoribosyltransferase"/>
    <property type="match status" value="1"/>
</dbReference>
<comment type="catalytic activity">
    <reaction evidence="14">
        <text>IMP + diphosphate = hypoxanthine + 5-phospho-alpha-D-ribose 1-diphosphate</text>
        <dbReference type="Rhea" id="RHEA:17973"/>
        <dbReference type="ChEBI" id="CHEBI:17368"/>
        <dbReference type="ChEBI" id="CHEBI:33019"/>
        <dbReference type="ChEBI" id="CHEBI:58017"/>
        <dbReference type="ChEBI" id="CHEBI:58053"/>
        <dbReference type="EC" id="2.4.2.8"/>
    </reaction>
    <physiologicalReaction direction="right-to-left" evidence="14">
        <dbReference type="Rhea" id="RHEA:17975"/>
    </physiologicalReaction>
</comment>
<evidence type="ECO:0000256" key="9">
    <source>
        <dbReference type="ARBA" id="ARBA00022723"/>
    </source>
</evidence>
<evidence type="ECO:0000313" key="18">
    <source>
        <dbReference type="Proteomes" id="UP000193010"/>
    </source>
</evidence>
<dbReference type="GO" id="GO:0000287">
    <property type="term" value="F:magnesium ion binding"/>
    <property type="evidence" value="ECO:0007669"/>
    <property type="project" value="TreeGrafter"/>
</dbReference>
<keyword evidence="7 15" id="KW-0328">Glycosyltransferase</keyword>